<dbReference type="Pfam" id="PF04339">
    <property type="entry name" value="FemAB_like"/>
    <property type="match status" value="1"/>
</dbReference>
<evidence type="ECO:0000313" key="1">
    <source>
        <dbReference type="EMBL" id="MBO3117991.1"/>
    </source>
</evidence>
<accession>A0ABS3T5G8</accession>
<dbReference type="Gene3D" id="3.40.630.30">
    <property type="match status" value="1"/>
</dbReference>
<reference evidence="1 2" key="1">
    <citation type="submission" date="2021-03" db="EMBL/GenBank/DDBJ databases">
        <title>Winogradskyella sp. nov., isolated from costal sediment.</title>
        <authorList>
            <person name="Gao C."/>
        </authorList>
    </citation>
    <scope>NUCLEOTIDE SEQUENCE [LARGE SCALE GENOMIC DNA]</scope>
    <source>
        <strain evidence="1 2">DF17</strain>
    </source>
</reference>
<dbReference type="RefSeq" id="WP_208155352.1">
    <property type="nucleotide sequence ID" value="NZ_JAGEVF010000016.1"/>
</dbReference>
<dbReference type="InterPro" id="IPR007434">
    <property type="entry name" value="FemAB-like"/>
</dbReference>
<dbReference type="EMBL" id="JAGEVF010000016">
    <property type="protein sequence ID" value="MBO3117991.1"/>
    <property type="molecule type" value="Genomic_DNA"/>
</dbReference>
<dbReference type="SUPFAM" id="SSF55729">
    <property type="entry name" value="Acyl-CoA N-acyltransferases (Nat)"/>
    <property type="match status" value="1"/>
</dbReference>
<comment type="caution">
    <text evidence="1">The sequence shown here is derived from an EMBL/GenBank/DDBJ whole genome shotgun (WGS) entry which is preliminary data.</text>
</comment>
<proteinExistence type="predicted"/>
<keyword evidence="2" id="KW-1185">Reference proteome</keyword>
<protein>
    <submittedName>
        <fullName evidence="1">N-acetyltransferase</fullName>
    </submittedName>
</protein>
<sequence>MAYEHNIFSSINDIPESYWADLKCKHNIYFRPEFLHSYEIANRDISFGYIFILKKGKAIALAYTQLITISIKTITKNTRMLSWFRELIDSIFCRSPLRVLFCGNVFLSGEYGVFLKKEADKTEAFNAIADAIKSLSHNTKRLHALFIKDFEQDSLHITDQLHRFDYASMNVEPNMIIDLKPQWQSFDDYKKALKSKYRIKANKADSKSEKLNVKLLTEDDIKTNLESLQNLYQNTIDNADFNAQILNLQTYIHLKSTFKERFIVKGYFLDGRLVGFLSAMHNNLNLDAHFIGIDYALNKSYAIYPRILNDYIRLGIEVGAHKINLGRTASEIKSTLGALPQQLTCYCRHKRYLPNLILKPFIANVQIKTYKQHQPFK</sequence>
<gene>
    <name evidence="1" type="ORF">J4050_14635</name>
</gene>
<evidence type="ECO:0000313" key="2">
    <source>
        <dbReference type="Proteomes" id="UP000676776"/>
    </source>
</evidence>
<dbReference type="InterPro" id="IPR016181">
    <property type="entry name" value="Acyl_CoA_acyltransferase"/>
</dbReference>
<name>A0ABS3T5G8_9FLAO</name>
<dbReference type="Proteomes" id="UP000676776">
    <property type="component" value="Unassembled WGS sequence"/>
</dbReference>
<organism evidence="1 2">
    <name type="scientific">Winogradskyella pelagia</name>
    <dbReference type="NCBI Taxonomy" id="2819984"/>
    <lineage>
        <taxon>Bacteria</taxon>
        <taxon>Pseudomonadati</taxon>
        <taxon>Bacteroidota</taxon>
        <taxon>Flavobacteriia</taxon>
        <taxon>Flavobacteriales</taxon>
        <taxon>Flavobacteriaceae</taxon>
        <taxon>Winogradskyella</taxon>
    </lineage>
</organism>